<dbReference type="PANTHER" id="PTHR47331">
    <property type="entry name" value="PHD-TYPE DOMAIN-CONTAINING PROTEIN"/>
    <property type="match status" value="1"/>
</dbReference>
<dbReference type="SUPFAM" id="SSF56672">
    <property type="entry name" value="DNA/RNA polymerases"/>
    <property type="match status" value="1"/>
</dbReference>
<dbReference type="InterPro" id="IPR043502">
    <property type="entry name" value="DNA/RNA_pol_sf"/>
</dbReference>
<dbReference type="AlphaFoldDB" id="A0AAV6TXG5"/>
<name>A0AAV6TXG5_9ARAC</name>
<evidence type="ECO:0000313" key="1">
    <source>
        <dbReference type="EMBL" id="KAG8176534.1"/>
    </source>
</evidence>
<accession>A0AAV6TXG5</accession>
<dbReference type="GO" id="GO:0071897">
    <property type="term" value="P:DNA biosynthetic process"/>
    <property type="evidence" value="ECO:0007669"/>
    <property type="project" value="UniProtKB-ARBA"/>
</dbReference>
<reference evidence="1 2" key="1">
    <citation type="journal article" date="2022" name="Nat. Ecol. Evol.">
        <title>A masculinizing supergene underlies an exaggerated male reproductive morph in a spider.</title>
        <authorList>
            <person name="Hendrickx F."/>
            <person name="De Corte Z."/>
            <person name="Sonet G."/>
            <person name="Van Belleghem S.M."/>
            <person name="Kostlbacher S."/>
            <person name="Vangestel C."/>
        </authorList>
    </citation>
    <scope>NUCLEOTIDE SEQUENCE [LARGE SCALE GENOMIC DNA]</scope>
    <source>
        <strain evidence="1">W744_W776</strain>
    </source>
</reference>
<sequence length="549" mass="63374">MIKVIDRHGNETIARALVDQGSQSSFVLESLTQRLNFKTKSTRALITEIGSSGEYCRKNPYFSKPGKIEVLLGADIFPYILTDGLVKGPPSTPMAQNTLLGWILVGPVTCQTENAADSTIQLTNLHSSSLDLSDQIKRFWELEEVQARTRSLPEDEQCETFYKETITRQDRSYTVQFPFKVPQPALGETENTALTCFTRLERRLDKNTELAERYYQHMQEYIDLKNMTEVPYSQQQLMLQDIGYPGFNLPHHPVFKKAPQLAYEWSTMPLKETQTEFLLMTYFLLTVPNIQEKMANILLRWRLYKVEFTADITKMYRMINVAENHQDYQRIIWRDNNSQPIKHYRLTTATIGMEPSAFLAIRTLKHIKTLGLLWKPTTDTLNYKANISLTTTALTKRTVLSDISKFYDPFGWISPILVTGKILMQRLWLTHKVMVETLNWDEELPAEIHQEWIKITNNQQEIDQISIPRWAGYTSRDNLEFQLHGFCDTSTKAYSALVFIKITNTSTTLILVAKTRIAPLKQISLQKLELCGAHLLSKLILQLFEGRLV</sequence>
<evidence type="ECO:0008006" key="3">
    <source>
        <dbReference type="Google" id="ProtNLM"/>
    </source>
</evidence>
<dbReference type="Proteomes" id="UP000827092">
    <property type="component" value="Unassembled WGS sequence"/>
</dbReference>
<dbReference type="InterPro" id="IPR008042">
    <property type="entry name" value="Retrotrans_Pao"/>
</dbReference>
<evidence type="ECO:0000313" key="2">
    <source>
        <dbReference type="Proteomes" id="UP000827092"/>
    </source>
</evidence>
<dbReference type="PANTHER" id="PTHR47331:SF1">
    <property type="entry name" value="GAG-LIKE PROTEIN"/>
    <property type="match status" value="1"/>
</dbReference>
<comment type="caution">
    <text evidence="1">The sequence shown here is derived from an EMBL/GenBank/DDBJ whole genome shotgun (WGS) entry which is preliminary data.</text>
</comment>
<dbReference type="EMBL" id="JAFNEN010000869">
    <property type="protein sequence ID" value="KAG8176534.1"/>
    <property type="molecule type" value="Genomic_DNA"/>
</dbReference>
<gene>
    <name evidence="1" type="ORF">JTE90_020368</name>
</gene>
<proteinExistence type="predicted"/>
<dbReference type="Pfam" id="PF05380">
    <property type="entry name" value="Peptidase_A17"/>
    <property type="match status" value="1"/>
</dbReference>
<organism evidence="1 2">
    <name type="scientific">Oedothorax gibbosus</name>
    <dbReference type="NCBI Taxonomy" id="931172"/>
    <lineage>
        <taxon>Eukaryota</taxon>
        <taxon>Metazoa</taxon>
        <taxon>Ecdysozoa</taxon>
        <taxon>Arthropoda</taxon>
        <taxon>Chelicerata</taxon>
        <taxon>Arachnida</taxon>
        <taxon>Araneae</taxon>
        <taxon>Araneomorphae</taxon>
        <taxon>Entelegynae</taxon>
        <taxon>Araneoidea</taxon>
        <taxon>Linyphiidae</taxon>
        <taxon>Erigoninae</taxon>
        <taxon>Oedothorax</taxon>
    </lineage>
</organism>
<protein>
    <recommendedName>
        <fullName evidence="3">Peptidase aspartic putative domain-containing protein</fullName>
    </recommendedName>
</protein>
<keyword evidence="2" id="KW-1185">Reference proteome</keyword>